<gene>
    <name evidence="1" type="ORF">NITLEN_10087</name>
</gene>
<reference evidence="2" key="1">
    <citation type="submission" date="2018-04" db="EMBL/GenBank/DDBJ databases">
        <authorList>
            <person name="Lucker S."/>
            <person name="Sakoula D."/>
        </authorList>
    </citation>
    <scope>NUCLEOTIDE SEQUENCE [LARGE SCALE GENOMIC DNA]</scope>
</reference>
<dbReference type="Proteomes" id="UP000248168">
    <property type="component" value="Unassembled WGS sequence"/>
</dbReference>
<proteinExistence type="predicted"/>
<accession>A0A330KZP7</accession>
<protein>
    <recommendedName>
        <fullName evidence="3">Lipoprotein</fullName>
    </recommendedName>
</protein>
<organism evidence="1 2">
    <name type="scientific">Nitrospira lenta</name>
    <dbReference type="NCBI Taxonomy" id="1436998"/>
    <lineage>
        <taxon>Bacteria</taxon>
        <taxon>Pseudomonadati</taxon>
        <taxon>Nitrospirota</taxon>
        <taxon>Nitrospiria</taxon>
        <taxon>Nitrospirales</taxon>
        <taxon>Nitrospiraceae</taxon>
        <taxon>Nitrospira</taxon>
    </lineage>
</organism>
<dbReference type="PROSITE" id="PS51257">
    <property type="entry name" value="PROKAR_LIPOPROTEIN"/>
    <property type="match status" value="1"/>
</dbReference>
<dbReference type="AlphaFoldDB" id="A0A330KZP7"/>
<sequence>MNLRTGLLLAATTLLIGCSGTPRPLPADLIETRLAAPLDSVKAALTQVLTDGGYEVDWKNTSTLETGYREEMHGPWNWLYRWRFGTIKSQVNATVIAADEQNTALKLEVRSEGKDGIFTSWEQVPSALPQAADNQLRLIKNALQLL</sequence>
<evidence type="ECO:0000313" key="1">
    <source>
        <dbReference type="EMBL" id="SPP63001.1"/>
    </source>
</evidence>
<dbReference type="EMBL" id="OUNR01000001">
    <property type="protein sequence ID" value="SPP63001.1"/>
    <property type="molecule type" value="Genomic_DNA"/>
</dbReference>
<keyword evidence="2" id="KW-1185">Reference proteome</keyword>
<dbReference type="OrthoDB" id="9799197at2"/>
<dbReference type="RefSeq" id="WP_121987614.1">
    <property type="nucleotide sequence ID" value="NZ_OUNR01000001.1"/>
</dbReference>
<dbReference type="InParanoid" id="A0A330KZP7"/>
<evidence type="ECO:0000313" key="2">
    <source>
        <dbReference type="Proteomes" id="UP000248168"/>
    </source>
</evidence>
<evidence type="ECO:0008006" key="3">
    <source>
        <dbReference type="Google" id="ProtNLM"/>
    </source>
</evidence>
<name>A0A330KZP7_9BACT</name>